<dbReference type="InterPro" id="IPR050535">
    <property type="entry name" value="DNA_Repair-Maintenance_Comp"/>
</dbReference>
<keyword evidence="2" id="KW-0378">Hydrolase</keyword>
<evidence type="ECO:0000256" key="1">
    <source>
        <dbReference type="ARBA" id="ARBA00022722"/>
    </source>
</evidence>
<dbReference type="eggNOG" id="arCOG00397">
    <property type="taxonomic scope" value="Archaea"/>
</dbReference>
<evidence type="ECO:0000313" key="6">
    <source>
        <dbReference type="EMBL" id="AEA48103.1"/>
    </source>
</evidence>
<feature type="region of interest" description="Disordered" evidence="4">
    <location>
        <begin position="439"/>
        <end position="464"/>
    </location>
</feature>
<keyword evidence="1" id="KW-0540">Nuclease</keyword>
<dbReference type="EMBL" id="CP002588">
    <property type="protein sequence ID" value="AEA48103.1"/>
    <property type="molecule type" value="Genomic_DNA"/>
</dbReference>
<dbReference type="OrthoDB" id="11638at2157"/>
<dbReference type="InterPro" id="IPR004843">
    <property type="entry name" value="Calcineurin-like_PHP"/>
</dbReference>
<dbReference type="HOGENOM" id="CLU_026621_5_1_2"/>
<dbReference type="InterPro" id="IPR041796">
    <property type="entry name" value="Mre11_N"/>
</dbReference>
<dbReference type="SUPFAM" id="SSF56300">
    <property type="entry name" value="Metallo-dependent phosphatases"/>
    <property type="match status" value="1"/>
</dbReference>
<feature type="compositionally biased region" description="Basic and acidic residues" evidence="4">
    <location>
        <begin position="448"/>
        <end position="459"/>
    </location>
</feature>
<proteinExistence type="predicted"/>
<evidence type="ECO:0000256" key="4">
    <source>
        <dbReference type="SAM" id="MobiDB-lite"/>
    </source>
</evidence>
<evidence type="ECO:0000313" key="7">
    <source>
        <dbReference type="Proteomes" id="UP000008136"/>
    </source>
</evidence>
<dbReference type="AlphaFoldDB" id="F2KSN3"/>
<dbReference type="Pfam" id="PF00149">
    <property type="entry name" value="Metallophos"/>
    <property type="match status" value="1"/>
</dbReference>
<organism evidence="6 7">
    <name type="scientific">Archaeoglobus veneficus (strain DSM 11195 / SNP6)</name>
    <dbReference type="NCBI Taxonomy" id="693661"/>
    <lineage>
        <taxon>Archaea</taxon>
        <taxon>Methanobacteriati</taxon>
        <taxon>Methanobacteriota</taxon>
        <taxon>Archaeoglobi</taxon>
        <taxon>Archaeoglobales</taxon>
        <taxon>Archaeoglobaceae</taxon>
        <taxon>Archaeoglobus</taxon>
    </lineage>
</organism>
<reference evidence="6 7" key="1">
    <citation type="submission" date="2011-03" db="EMBL/GenBank/DDBJ databases">
        <title>The complete genome of Archaeoglobus veneficus SNP6.</title>
        <authorList>
            <consortium name="US DOE Joint Genome Institute (JGI-PGF)"/>
            <person name="Lucas S."/>
            <person name="Copeland A."/>
            <person name="Lapidus A."/>
            <person name="Bruce D."/>
            <person name="Goodwin L."/>
            <person name="Pitluck S."/>
            <person name="Kyrpides N."/>
            <person name="Mavromatis K."/>
            <person name="Pagani I."/>
            <person name="Ivanova N."/>
            <person name="Mikhailova N."/>
            <person name="Lu M."/>
            <person name="Detter J.C."/>
            <person name="Tapia R."/>
            <person name="Han C."/>
            <person name="Land M."/>
            <person name="Hauser L."/>
            <person name="Markowitz V."/>
            <person name="Cheng J.-F."/>
            <person name="Hugenholtz P."/>
            <person name="Woyke T."/>
            <person name="Wu D."/>
            <person name="Spring S."/>
            <person name="Brambilla E."/>
            <person name="Klenk H.-P."/>
            <person name="Eisen J.A."/>
        </authorList>
    </citation>
    <scope>NUCLEOTIDE SEQUENCE [LARGE SCALE GENOMIC DNA]</scope>
    <source>
        <strain>SNP6</strain>
    </source>
</reference>
<gene>
    <name evidence="6" type="ordered locus">Arcve_2114</name>
</gene>
<evidence type="ECO:0000256" key="2">
    <source>
        <dbReference type="ARBA" id="ARBA00022801"/>
    </source>
</evidence>
<dbReference type="PANTHER" id="PTHR30337:SF0">
    <property type="entry name" value="NUCLEASE SBCCD SUBUNIT D"/>
    <property type="match status" value="1"/>
</dbReference>
<dbReference type="GeneID" id="10395249"/>
<sequence>MLKFVHMADIHLGYRQYGSEERAIDFAQAFLRAVNFAVERKVDFIIIAGDLFHKKSEMDPVTLTQASKVLEKAKKAGIPVIAVEGNHDSTYFRETYSWMDYLAGHDLVINLKPSFEDGIVVEEWDGQSGAYVDIEGVRIYGMKYYGSMTEKVLDEYAAKIKKSEFTIFTAHVGVEGYMNIYGCIPASKLHKLKSRVDYVALGHIHKSFVEGDFIFNPGSIETCEVSEYGLKRGIFYVEYDGELKYELVQFKGRDFIILSYNLDEGLSGLKKLLASNRAVKPVVHLSLTCSRETRKSVGEEAVREIVKESLDPLVVRIQWNVATDIFRPVLGDRENIEKSVIEQLLQSYSYGNIAEEVLRLKSIFSSSFDIHSVDRFIEHVLFESRTNEASEELEVEVEAEKAEKMMMKCSASGLTSSACAGSGDVFELDSKAEERTTLQDATAFDMQKAGRAEKTGKAEIDEEGDEEIWDWRRAYDKRSKARKR</sequence>
<dbReference type="STRING" id="693661.Arcve_2114"/>
<keyword evidence="7" id="KW-1185">Reference proteome</keyword>
<dbReference type="Proteomes" id="UP000008136">
    <property type="component" value="Chromosome"/>
</dbReference>
<name>F2KSN3_ARCVS</name>
<feature type="domain" description="Calcineurin-like phosphoesterase" evidence="5">
    <location>
        <begin position="2"/>
        <end position="206"/>
    </location>
</feature>
<keyword evidence="3" id="KW-0269">Exonuclease</keyword>
<evidence type="ECO:0000259" key="5">
    <source>
        <dbReference type="Pfam" id="PF00149"/>
    </source>
</evidence>
<dbReference type="InterPro" id="IPR029052">
    <property type="entry name" value="Metallo-depent_PP-like"/>
</dbReference>
<dbReference type="PANTHER" id="PTHR30337">
    <property type="entry name" value="COMPONENT OF ATP-DEPENDENT DSDNA EXONUCLEASE"/>
    <property type="match status" value="1"/>
</dbReference>
<dbReference type="RefSeq" id="WP_013684754.1">
    <property type="nucleotide sequence ID" value="NC_015320.1"/>
</dbReference>
<accession>F2KSN3</accession>
<dbReference type="KEGG" id="ave:Arcve_2114"/>
<evidence type="ECO:0000256" key="3">
    <source>
        <dbReference type="ARBA" id="ARBA00022839"/>
    </source>
</evidence>
<protein>
    <submittedName>
        <fullName evidence="6">Metallophosphoesterase</fullName>
    </submittedName>
</protein>
<dbReference type="Gene3D" id="3.60.21.10">
    <property type="match status" value="1"/>
</dbReference>
<dbReference type="CDD" id="cd00840">
    <property type="entry name" value="MPP_Mre11_N"/>
    <property type="match status" value="1"/>
</dbReference>
<dbReference type="GO" id="GO:0004527">
    <property type="term" value="F:exonuclease activity"/>
    <property type="evidence" value="ECO:0007669"/>
    <property type="project" value="UniProtKB-KW"/>
</dbReference>